<evidence type="ECO:0000313" key="4">
    <source>
        <dbReference type="Proteomes" id="UP001165289"/>
    </source>
</evidence>
<dbReference type="PANTHER" id="PTHR10857:SF106">
    <property type="entry name" value="C2 DOMAIN-CONTAINING PROTEIN"/>
    <property type="match status" value="1"/>
</dbReference>
<evidence type="ECO:0000259" key="2">
    <source>
        <dbReference type="PROSITE" id="PS50004"/>
    </source>
</evidence>
<dbReference type="SMART" id="SM00327">
    <property type="entry name" value="VWA"/>
    <property type="match status" value="1"/>
</dbReference>
<dbReference type="PROSITE" id="PS50004">
    <property type="entry name" value="C2"/>
    <property type="match status" value="2"/>
</dbReference>
<dbReference type="Gene3D" id="2.60.40.150">
    <property type="entry name" value="C2 domain"/>
    <property type="match status" value="2"/>
</dbReference>
<comment type="caution">
    <text evidence="3">The sequence shown here is derived from an EMBL/GenBank/DDBJ whole genome shotgun (WGS) entry which is preliminary data.</text>
</comment>
<dbReference type="PANTHER" id="PTHR10857">
    <property type="entry name" value="COPINE"/>
    <property type="match status" value="1"/>
</dbReference>
<dbReference type="InterPro" id="IPR045052">
    <property type="entry name" value="Copine"/>
</dbReference>
<protein>
    <recommendedName>
        <fullName evidence="2">C2 domain-containing protein</fullName>
    </recommendedName>
</protein>
<evidence type="ECO:0000313" key="3">
    <source>
        <dbReference type="EMBL" id="KAI6652720.1"/>
    </source>
</evidence>
<evidence type="ECO:0000256" key="1">
    <source>
        <dbReference type="ARBA" id="ARBA00009048"/>
    </source>
</evidence>
<name>A0AAV7JWM0_9METZ</name>
<comment type="similarity">
    <text evidence="1">Belongs to the copine family.</text>
</comment>
<dbReference type="Proteomes" id="UP001165289">
    <property type="component" value="Unassembled WGS sequence"/>
</dbReference>
<feature type="domain" description="C2" evidence="2">
    <location>
        <begin position="11"/>
        <end position="134"/>
    </location>
</feature>
<accession>A0AAV7JWM0</accession>
<dbReference type="AlphaFoldDB" id="A0AAV7JWM0"/>
<dbReference type="GO" id="GO:0005886">
    <property type="term" value="C:plasma membrane"/>
    <property type="evidence" value="ECO:0007669"/>
    <property type="project" value="TreeGrafter"/>
</dbReference>
<dbReference type="InterPro" id="IPR010734">
    <property type="entry name" value="Copine_C"/>
</dbReference>
<sequence>MATYEMVEIGPVGATNRTSEDCEFFLQQQMRLEIQIEASNLHSTDVGDPDPYCIVKEVREGMLGSTLIGKTEKISNTKVPVFKSPIFVPYLYEEDQILQFSIYDFDLVGGNDLIGEVTIRAVELVKDKEMELTLRKKQRKTGILNLHVDIIPPLPPHKVSLQFIATMPKKFFKPNTYLIVSKLRCDKKTIQVHHSEMQKYKSRLMWNIENIERELLHTNDDSQLIFSVYSTKRFGEDRLLGSVEVTYDQIHCDEEFRSTLKEKVIVRSASTLAYDADNDSSVSTQIKLMSKGNIIISASKPKQVAPDYFNFLSENNIQVKIHVAIDFTASNGKHTELDSLHTVSGSGNKYIEVLQGALPGMLNGFTDKNIAAYGFGAKLKHETETCHCFQLDPNSPDVEGLDNLLEAYKSKIQKITLSGPTVFSKIVKTVALDVKVEKEKNPDSKRYNILLIITDGVICDREATIDSIVYASYLPISIVVVGIGNADFTDMRRLDGDLKPLKNGRNQQMIRDIVQFVSLESIEKNRELVKEYEKEEHFLTKAINREIPEQIIEYYDELEKKIGVILKEPYKSIQWWTL</sequence>
<reference evidence="3 4" key="1">
    <citation type="journal article" date="2023" name="BMC Biol.">
        <title>The compact genome of the sponge Oopsacas minuta (Hexactinellida) is lacking key metazoan core genes.</title>
        <authorList>
            <person name="Santini S."/>
            <person name="Schenkelaars Q."/>
            <person name="Jourda C."/>
            <person name="Duchesne M."/>
            <person name="Belahbib H."/>
            <person name="Rocher C."/>
            <person name="Selva M."/>
            <person name="Riesgo A."/>
            <person name="Vervoort M."/>
            <person name="Leys S.P."/>
            <person name="Kodjabachian L."/>
            <person name="Le Bivic A."/>
            <person name="Borchiellini C."/>
            <person name="Claverie J.M."/>
            <person name="Renard E."/>
        </authorList>
    </citation>
    <scope>NUCLEOTIDE SEQUENCE [LARGE SCALE GENOMIC DNA]</scope>
    <source>
        <strain evidence="3">SPO-2</strain>
    </source>
</reference>
<dbReference type="GO" id="GO:0071277">
    <property type="term" value="P:cellular response to calcium ion"/>
    <property type="evidence" value="ECO:0007669"/>
    <property type="project" value="TreeGrafter"/>
</dbReference>
<dbReference type="InterPro" id="IPR035892">
    <property type="entry name" value="C2_domain_sf"/>
</dbReference>
<dbReference type="SUPFAM" id="SSF49562">
    <property type="entry name" value="C2 domain (Calcium/lipid-binding domain, CaLB)"/>
    <property type="match status" value="2"/>
</dbReference>
<keyword evidence="4" id="KW-1185">Reference proteome</keyword>
<dbReference type="Pfam" id="PF07002">
    <property type="entry name" value="Copine"/>
    <property type="match status" value="1"/>
</dbReference>
<dbReference type="Pfam" id="PF00168">
    <property type="entry name" value="C2"/>
    <property type="match status" value="2"/>
</dbReference>
<dbReference type="InterPro" id="IPR002035">
    <property type="entry name" value="VWF_A"/>
</dbReference>
<dbReference type="SMART" id="SM00239">
    <property type="entry name" value="C2"/>
    <property type="match status" value="1"/>
</dbReference>
<dbReference type="EMBL" id="JAKMXF010000297">
    <property type="protein sequence ID" value="KAI6652720.1"/>
    <property type="molecule type" value="Genomic_DNA"/>
</dbReference>
<organism evidence="3 4">
    <name type="scientific">Oopsacas minuta</name>
    <dbReference type="NCBI Taxonomy" id="111878"/>
    <lineage>
        <taxon>Eukaryota</taxon>
        <taxon>Metazoa</taxon>
        <taxon>Porifera</taxon>
        <taxon>Hexactinellida</taxon>
        <taxon>Hexasterophora</taxon>
        <taxon>Lyssacinosida</taxon>
        <taxon>Leucopsacidae</taxon>
        <taxon>Oopsacas</taxon>
    </lineage>
</organism>
<gene>
    <name evidence="3" type="ORF">LOD99_4106</name>
</gene>
<feature type="domain" description="C2" evidence="2">
    <location>
        <begin position="140"/>
        <end position="260"/>
    </location>
</feature>
<dbReference type="SUPFAM" id="SSF53300">
    <property type="entry name" value="vWA-like"/>
    <property type="match status" value="1"/>
</dbReference>
<dbReference type="InterPro" id="IPR000008">
    <property type="entry name" value="C2_dom"/>
</dbReference>
<dbReference type="GO" id="GO:0005544">
    <property type="term" value="F:calcium-dependent phospholipid binding"/>
    <property type="evidence" value="ECO:0007669"/>
    <property type="project" value="InterPro"/>
</dbReference>
<proteinExistence type="inferred from homology"/>
<dbReference type="InterPro" id="IPR036465">
    <property type="entry name" value="vWFA_dom_sf"/>
</dbReference>